<dbReference type="HOGENOM" id="CLU_000445_69_8_5"/>
<accession>Q0C2T9</accession>
<dbReference type="EMBL" id="CP000158">
    <property type="protein sequence ID" value="ABI78802.1"/>
    <property type="molecule type" value="Genomic_DNA"/>
</dbReference>
<proteinExistence type="predicted"/>
<gene>
    <name evidence="4" type="ordered locus">HNE_1236</name>
</gene>
<organism evidence="4 5">
    <name type="scientific">Hyphomonas neptunium (strain ATCC 15444)</name>
    <dbReference type="NCBI Taxonomy" id="228405"/>
    <lineage>
        <taxon>Bacteria</taxon>
        <taxon>Pseudomonadati</taxon>
        <taxon>Pseudomonadota</taxon>
        <taxon>Alphaproteobacteria</taxon>
        <taxon>Hyphomonadales</taxon>
        <taxon>Hyphomonadaceae</taxon>
        <taxon>Hyphomonas</taxon>
    </lineage>
</organism>
<dbReference type="STRING" id="228405.HNE_1236"/>
<dbReference type="PROSITE" id="PS50110">
    <property type="entry name" value="RESPONSE_REGULATORY"/>
    <property type="match status" value="1"/>
</dbReference>
<dbReference type="InterPro" id="IPR001789">
    <property type="entry name" value="Sig_transdc_resp-reg_receiver"/>
</dbReference>
<dbReference type="SUPFAM" id="SSF52172">
    <property type="entry name" value="CheY-like"/>
    <property type="match status" value="1"/>
</dbReference>
<evidence type="ECO:0000313" key="5">
    <source>
        <dbReference type="Proteomes" id="UP000001959"/>
    </source>
</evidence>
<dbReference type="InterPro" id="IPR050595">
    <property type="entry name" value="Bact_response_regulator"/>
</dbReference>
<reference evidence="4 5" key="1">
    <citation type="journal article" date="2006" name="J. Bacteriol.">
        <title>Comparative genomic evidence for a close relationship between the dimorphic prosthecate bacteria Hyphomonas neptunium and Caulobacter crescentus.</title>
        <authorList>
            <person name="Badger J.H."/>
            <person name="Hoover T.R."/>
            <person name="Brun Y.V."/>
            <person name="Weiner R.M."/>
            <person name="Laub M.T."/>
            <person name="Alexandre G."/>
            <person name="Mrazek J."/>
            <person name="Ren Q."/>
            <person name="Paulsen I.T."/>
            <person name="Nelson K.E."/>
            <person name="Khouri H.M."/>
            <person name="Radune D."/>
            <person name="Sosa J."/>
            <person name="Dodson R.J."/>
            <person name="Sullivan S.A."/>
            <person name="Rosovitz M.J."/>
            <person name="Madupu R."/>
            <person name="Brinkac L.M."/>
            <person name="Durkin A.S."/>
            <person name="Daugherty S.C."/>
            <person name="Kothari S.P."/>
            <person name="Giglio M.G."/>
            <person name="Zhou L."/>
            <person name="Haft D.H."/>
            <person name="Selengut J.D."/>
            <person name="Davidsen T.M."/>
            <person name="Yang Q."/>
            <person name="Zafar N."/>
            <person name="Ward N.L."/>
        </authorList>
    </citation>
    <scope>NUCLEOTIDE SEQUENCE [LARGE SCALE GENOMIC DNA]</scope>
    <source>
        <strain evidence="4 5">ATCC 15444</strain>
    </source>
</reference>
<evidence type="ECO:0000256" key="2">
    <source>
        <dbReference type="PROSITE-ProRule" id="PRU00169"/>
    </source>
</evidence>
<dbReference type="eggNOG" id="COG0784">
    <property type="taxonomic scope" value="Bacteria"/>
</dbReference>
<dbReference type="Gene3D" id="3.40.50.2300">
    <property type="match status" value="1"/>
</dbReference>
<keyword evidence="5" id="KW-1185">Reference proteome</keyword>
<dbReference type="PANTHER" id="PTHR44591">
    <property type="entry name" value="STRESS RESPONSE REGULATOR PROTEIN 1"/>
    <property type="match status" value="1"/>
</dbReference>
<dbReference type="PANTHER" id="PTHR44591:SF25">
    <property type="entry name" value="CHEMOTAXIS TWO-COMPONENT RESPONSE REGULATOR"/>
    <property type="match status" value="1"/>
</dbReference>
<dbReference type="GO" id="GO:0000160">
    <property type="term" value="P:phosphorelay signal transduction system"/>
    <property type="evidence" value="ECO:0007669"/>
    <property type="project" value="InterPro"/>
</dbReference>
<sequence length="136" mass="14678">MPECPLSAIAKPLPVHPPRRIAVVDDSPAVRQSLRVLLGARGFVVSTFIGADDLLGQLSPGDFDCYVLDLKLEGMDGFALLEALRQRGISAPAIMISGWELPSLEVTAQRAGFAALVRKPMMDTSLVRVLRDVLPD</sequence>
<dbReference type="KEGG" id="hne:HNE_1236"/>
<dbReference type="AlphaFoldDB" id="Q0C2T9"/>
<protein>
    <submittedName>
        <fullName evidence="4">Response regulator</fullName>
    </submittedName>
</protein>
<evidence type="ECO:0000313" key="4">
    <source>
        <dbReference type="EMBL" id="ABI78802.1"/>
    </source>
</evidence>
<feature type="domain" description="Response regulatory" evidence="3">
    <location>
        <begin position="20"/>
        <end position="134"/>
    </location>
</feature>
<dbReference type="Pfam" id="PF00072">
    <property type="entry name" value="Response_reg"/>
    <property type="match status" value="1"/>
</dbReference>
<dbReference type="SMART" id="SM00448">
    <property type="entry name" value="REC"/>
    <property type="match status" value="1"/>
</dbReference>
<dbReference type="Proteomes" id="UP000001959">
    <property type="component" value="Chromosome"/>
</dbReference>
<evidence type="ECO:0000259" key="3">
    <source>
        <dbReference type="PROSITE" id="PS50110"/>
    </source>
</evidence>
<name>Q0C2T9_HYPNA</name>
<evidence type="ECO:0000256" key="1">
    <source>
        <dbReference type="ARBA" id="ARBA00022553"/>
    </source>
</evidence>
<feature type="modified residue" description="4-aspartylphosphate" evidence="2">
    <location>
        <position position="69"/>
    </location>
</feature>
<keyword evidence="1 2" id="KW-0597">Phosphoprotein</keyword>
<dbReference type="InterPro" id="IPR011006">
    <property type="entry name" value="CheY-like_superfamily"/>
</dbReference>